<keyword evidence="3" id="KW-1185">Reference proteome</keyword>
<gene>
    <name evidence="2" type="ORF">PPL_05548</name>
</gene>
<dbReference type="Proteomes" id="UP000001396">
    <property type="component" value="Unassembled WGS sequence"/>
</dbReference>
<dbReference type="RefSeq" id="XP_020433676.1">
    <property type="nucleotide sequence ID" value="XM_020576427.1"/>
</dbReference>
<dbReference type="EMBL" id="ADBJ01000025">
    <property type="protein sequence ID" value="EFA81559.1"/>
    <property type="molecule type" value="Genomic_DNA"/>
</dbReference>
<dbReference type="GeneID" id="31361032"/>
<evidence type="ECO:0000256" key="1">
    <source>
        <dbReference type="SAM" id="Coils"/>
    </source>
</evidence>
<reference evidence="2 3" key="1">
    <citation type="journal article" date="2011" name="Genome Res.">
        <title>Phylogeny-wide analysis of social amoeba genomes highlights ancient origins for complex intercellular communication.</title>
        <authorList>
            <person name="Heidel A.J."/>
            <person name="Lawal H.M."/>
            <person name="Felder M."/>
            <person name="Schilde C."/>
            <person name="Helps N.R."/>
            <person name="Tunggal B."/>
            <person name="Rivero F."/>
            <person name="John U."/>
            <person name="Schleicher M."/>
            <person name="Eichinger L."/>
            <person name="Platzer M."/>
            <person name="Noegel A.A."/>
            <person name="Schaap P."/>
            <person name="Gloeckner G."/>
        </authorList>
    </citation>
    <scope>NUCLEOTIDE SEQUENCE [LARGE SCALE GENOMIC DNA]</scope>
    <source>
        <strain evidence="3">ATCC 26659 / Pp 5 / PN500</strain>
    </source>
</reference>
<keyword evidence="1" id="KW-0175">Coiled coil</keyword>
<organism evidence="2 3">
    <name type="scientific">Heterostelium pallidum (strain ATCC 26659 / Pp 5 / PN500)</name>
    <name type="common">Cellular slime mold</name>
    <name type="synonym">Polysphondylium pallidum</name>
    <dbReference type="NCBI Taxonomy" id="670386"/>
    <lineage>
        <taxon>Eukaryota</taxon>
        <taxon>Amoebozoa</taxon>
        <taxon>Evosea</taxon>
        <taxon>Eumycetozoa</taxon>
        <taxon>Dictyostelia</taxon>
        <taxon>Acytosteliales</taxon>
        <taxon>Acytosteliaceae</taxon>
        <taxon>Heterostelium</taxon>
    </lineage>
</organism>
<accession>D3BAH2</accession>
<protein>
    <submittedName>
        <fullName evidence="2">Uncharacterized protein</fullName>
    </submittedName>
</protein>
<sequence>MNELLKRLEENVSPIPFLKKDDTTNESTDSNRLSILNNNDLKSDLYDSFSLVGGIDYLADQFISQHQQDILNKTQENIDQSHEFNTKRQHLELNEDQQNNNNTTLEHDLTPDEVEYILNLNQMVSSFQTSMEKVVQEFRSEIEKGLDEYCKSNYEEIQITSDSLRQLIETMKQKLKQNNRIRDKILSFREEIKSLYQMVCNSQQQQQQHEEQQ</sequence>
<dbReference type="AlphaFoldDB" id="D3BAH2"/>
<name>D3BAH2_HETP5</name>
<evidence type="ECO:0000313" key="3">
    <source>
        <dbReference type="Proteomes" id="UP000001396"/>
    </source>
</evidence>
<comment type="caution">
    <text evidence="2">The sequence shown here is derived from an EMBL/GenBank/DDBJ whole genome shotgun (WGS) entry which is preliminary data.</text>
</comment>
<dbReference type="InParanoid" id="D3BAH2"/>
<evidence type="ECO:0000313" key="2">
    <source>
        <dbReference type="EMBL" id="EFA81559.1"/>
    </source>
</evidence>
<proteinExistence type="predicted"/>
<feature type="coiled-coil region" evidence="1">
    <location>
        <begin position="154"/>
        <end position="184"/>
    </location>
</feature>